<dbReference type="Gene3D" id="3.40.50.2000">
    <property type="entry name" value="Glycogen Phosphorylase B"/>
    <property type="match status" value="2"/>
</dbReference>
<evidence type="ECO:0000259" key="1">
    <source>
        <dbReference type="Pfam" id="PF00534"/>
    </source>
</evidence>
<evidence type="ECO:0000313" key="3">
    <source>
        <dbReference type="EMBL" id="MCG6658031.1"/>
    </source>
</evidence>
<organism evidence="3 4">
    <name type="scientific">Billgrantia campisalis</name>
    <dbReference type="NCBI Taxonomy" id="74661"/>
    <lineage>
        <taxon>Bacteria</taxon>
        <taxon>Pseudomonadati</taxon>
        <taxon>Pseudomonadota</taxon>
        <taxon>Gammaproteobacteria</taxon>
        <taxon>Oceanospirillales</taxon>
        <taxon>Halomonadaceae</taxon>
        <taxon>Billgrantia</taxon>
    </lineage>
</organism>
<dbReference type="Proteomes" id="UP000814385">
    <property type="component" value="Unassembled WGS sequence"/>
</dbReference>
<dbReference type="PANTHER" id="PTHR45947">
    <property type="entry name" value="SULFOQUINOVOSYL TRANSFERASE SQD2"/>
    <property type="match status" value="1"/>
</dbReference>
<proteinExistence type="predicted"/>
<dbReference type="RefSeq" id="WP_238977183.1">
    <property type="nucleotide sequence ID" value="NZ_JABFUC010000007.1"/>
</dbReference>
<name>A0ABS9P8S0_9GAMM</name>
<feature type="domain" description="Glycosyltransferase subfamily 4-like N-terminal" evidence="2">
    <location>
        <begin position="29"/>
        <end position="206"/>
    </location>
</feature>
<sequence>MSENALERLRHWGGARRIAIVHDWLVVSGGAEKVLDALLQAFPGAEVFTLVDFLPQAHRGRLDKHRVHTSLIQRMPLARRYYRHYLPLMPYAIEQFDLRDFDLVISSSHCVAKGVITHSGQRHLCYCHTPMRYAWDMKEAYLVDAHFRLPGMEALVRRTLGRLRQWDHFTASQVDRFVANSANVSRRIAKYYGRGASVIHPPVDLDAFTPNDGAREDYYLAASRLVAYKRLDLIIRAFRDMPERRLKVVGDGPERGRLAALARGCPNIELLGFQPDPALRELMARARGFVFAADEDFGIMPLEAQACGTPVIAYGRGGALETVRETPDAQATGLFFHQQSAASLSEALARFEQRRYDPHACRRQAERFAPTGFWERWMSLLEADQSETDAVVPNYRDNKEPTS</sequence>
<keyword evidence="4" id="KW-1185">Reference proteome</keyword>
<accession>A0ABS9P8S0</accession>
<comment type="caution">
    <text evidence="3">The sequence shown here is derived from an EMBL/GenBank/DDBJ whole genome shotgun (WGS) entry which is preliminary data.</text>
</comment>
<dbReference type="PANTHER" id="PTHR45947:SF3">
    <property type="entry name" value="SULFOQUINOVOSYL TRANSFERASE SQD2"/>
    <property type="match status" value="1"/>
</dbReference>
<dbReference type="InterPro" id="IPR050194">
    <property type="entry name" value="Glycosyltransferase_grp1"/>
</dbReference>
<evidence type="ECO:0000313" key="4">
    <source>
        <dbReference type="Proteomes" id="UP000814385"/>
    </source>
</evidence>
<evidence type="ECO:0000259" key="2">
    <source>
        <dbReference type="Pfam" id="PF13439"/>
    </source>
</evidence>
<dbReference type="SUPFAM" id="SSF53756">
    <property type="entry name" value="UDP-Glycosyltransferase/glycogen phosphorylase"/>
    <property type="match status" value="1"/>
</dbReference>
<feature type="domain" description="Glycosyl transferase family 1" evidence="1">
    <location>
        <begin position="216"/>
        <end position="366"/>
    </location>
</feature>
<protein>
    <submittedName>
        <fullName evidence="3">Glycosyltransferase</fullName>
    </submittedName>
</protein>
<dbReference type="EMBL" id="JABFUC010000007">
    <property type="protein sequence ID" value="MCG6658031.1"/>
    <property type="molecule type" value="Genomic_DNA"/>
</dbReference>
<reference evidence="3 4" key="1">
    <citation type="submission" date="2020-05" db="EMBL/GenBank/DDBJ databases">
        <title>Comparative genomic analysis of denitrifying bacteria from Halomonas genus.</title>
        <authorList>
            <person name="Wang L."/>
            <person name="Shao Z."/>
        </authorList>
    </citation>
    <scope>NUCLEOTIDE SEQUENCE [LARGE SCALE GENOMIC DNA]</scope>
    <source>
        <strain evidence="3 4">A4</strain>
    </source>
</reference>
<dbReference type="Pfam" id="PF13439">
    <property type="entry name" value="Glyco_transf_4"/>
    <property type="match status" value="1"/>
</dbReference>
<dbReference type="InterPro" id="IPR001296">
    <property type="entry name" value="Glyco_trans_1"/>
</dbReference>
<dbReference type="InterPro" id="IPR028098">
    <property type="entry name" value="Glyco_trans_4-like_N"/>
</dbReference>
<dbReference type="Pfam" id="PF00534">
    <property type="entry name" value="Glycos_transf_1"/>
    <property type="match status" value="1"/>
</dbReference>
<gene>
    <name evidence="3" type="ORF">HOP52_09720</name>
</gene>